<feature type="transmembrane region" description="Helical" evidence="8">
    <location>
        <begin position="196"/>
        <end position="216"/>
    </location>
</feature>
<evidence type="ECO:0000256" key="1">
    <source>
        <dbReference type="ARBA" id="ARBA00004141"/>
    </source>
</evidence>
<dbReference type="GO" id="GO:0016020">
    <property type="term" value="C:membrane"/>
    <property type="evidence" value="ECO:0007669"/>
    <property type="project" value="UniProtKB-SubCell"/>
</dbReference>
<feature type="compositionally biased region" description="Basic and acidic residues" evidence="7">
    <location>
        <begin position="18"/>
        <end position="31"/>
    </location>
</feature>
<accession>A0A9N9V9Y0</accession>
<feature type="transmembrane region" description="Helical" evidence="8">
    <location>
        <begin position="392"/>
        <end position="412"/>
    </location>
</feature>
<dbReference type="SUPFAM" id="SSF103473">
    <property type="entry name" value="MFS general substrate transporter"/>
    <property type="match status" value="1"/>
</dbReference>
<reference evidence="10" key="1">
    <citation type="submission" date="2021-10" db="EMBL/GenBank/DDBJ databases">
        <authorList>
            <person name="Piombo E."/>
        </authorList>
    </citation>
    <scope>NUCLEOTIDE SEQUENCE</scope>
</reference>
<feature type="region of interest" description="Disordered" evidence="7">
    <location>
        <begin position="1"/>
        <end position="31"/>
    </location>
</feature>
<comment type="subcellular location">
    <subcellularLocation>
        <location evidence="1">Membrane</location>
        <topology evidence="1">Multi-pass membrane protein</topology>
    </subcellularLocation>
</comment>
<evidence type="ECO:0000256" key="2">
    <source>
        <dbReference type="ARBA" id="ARBA00022448"/>
    </source>
</evidence>
<evidence type="ECO:0000256" key="8">
    <source>
        <dbReference type="SAM" id="Phobius"/>
    </source>
</evidence>
<evidence type="ECO:0000256" key="6">
    <source>
        <dbReference type="ARBA" id="ARBA00037968"/>
    </source>
</evidence>
<feature type="domain" description="Major facilitator superfamily (MFS) profile" evidence="9">
    <location>
        <begin position="61"/>
        <end position="481"/>
    </location>
</feature>
<dbReference type="Pfam" id="PF07690">
    <property type="entry name" value="MFS_1"/>
    <property type="match status" value="1"/>
</dbReference>
<feature type="transmembrane region" description="Helical" evidence="8">
    <location>
        <begin position="360"/>
        <end position="380"/>
    </location>
</feature>
<keyword evidence="2" id="KW-0813">Transport</keyword>
<dbReference type="PANTHER" id="PTHR43791">
    <property type="entry name" value="PERMEASE-RELATED"/>
    <property type="match status" value="1"/>
</dbReference>
<dbReference type="GO" id="GO:0033229">
    <property type="term" value="F:cysteine transmembrane transporter activity"/>
    <property type="evidence" value="ECO:0007669"/>
    <property type="project" value="TreeGrafter"/>
</dbReference>
<evidence type="ECO:0000256" key="5">
    <source>
        <dbReference type="ARBA" id="ARBA00023136"/>
    </source>
</evidence>
<dbReference type="AlphaFoldDB" id="A0A9N9V9Y0"/>
<evidence type="ECO:0000256" key="3">
    <source>
        <dbReference type="ARBA" id="ARBA00022692"/>
    </source>
</evidence>
<comment type="similarity">
    <text evidence="6">Belongs to the major facilitator superfamily. Allantoate permease family.</text>
</comment>
<dbReference type="OrthoDB" id="6730379at2759"/>
<dbReference type="FunFam" id="1.20.1250.20:FF:000064">
    <property type="entry name" value="MFS allantoate transporter"/>
    <property type="match status" value="1"/>
</dbReference>
<feature type="transmembrane region" description="Helical" evidence="8">
    <location>
        <begin position="424"/>
        <end position="443"/>
    </location>
</feature>
<dbReference type="InterPro" id="IPR020846">
    <property type="entry name" value="MFS_dom"/>
</dbReference>
<sequence>MSSDPNGQKAMSVPNHLEVSDKEKQHDDLVDKDTTQYATETGMTIDKATNRRLFWMINRRILAIQLVTYFCQSLDKGNLNFASIMGIKDDAHLVGQQTKMVDLQYQWLGTILYIGILLGEYPQNVLIQKLPLAKLLSVNIFIWGAVVACSAASTNFGSLMAVRFLLGFFESCVQPAMMALTTMWYTKEEQSLLNSLWYCMSGVQLMVGGLLAFGVSHFTDGLIKNWQLLFLILGAITCVWSVCVGVLLPDSPMSAKCFSEADKKLMVERVRHNETGIQNRKYKKYQVIEALTDPLVWCCVMLILVANLVIGGLGVFSNLIIREFGFSLLQTQLLNIAQGGWTIIVMISSAYVSQKWGQTCFTMLIWTIPPVVGTIVILIVKPTSSNAGGMLIAFYCTQFFLAQGNMIISMITRNTAGQTKKSTTMTMLFIGWSIGNLIAPQIFREKDAPRYLSGFIVHMAVYGVYTLLVLFTRFIIVRRNRHKNEQNEEISHELAFQDLTDIENPNFRYVF</sequence>
<dbReference type="Proteomes" id="UP000696573">
    <property type="component" value="Unassembled WGS sequence"/>
</dbReference>
<evidence type="ECO:0000313" key="11">
    <source>
        <dbReference type="Proteomes" id="UP000696573"/>
    </source>
</evidence>
<keyword evidence="3 8" id="KW-0812">Transmembrane</keyword>
<evidence type="ECO:0000259" key="9">
    <source>
        <dbReference type="PROSITE" id="PS50850"/>
    </source>
</evidence>
<dbReference type="InterPro" id="IPR011701">
    <property type="entry name" value="MFS"/>
</dbReference>
<dbReference type="PROSITE" id="PS50850">
    <property type="entry name" value="MFS"/>
    <property type="match status" value="1"/>
</dbReference>
<evidence type="ECO:0000256" key="4">
    <source>
        <dbReference type="ARBA" id="ARBA00022989"/>
    </source>
</evidence>
<proteinExistence type="inferred from homology"/>
<feature type="transmembrane region" description="Helical" evidence="8">
    <location>
        <begin position="228"/>
        <end position="248"/>
    </location>
</feature>
<dbReference type="PANTHER" id="PTHR43791:SF63">
    <property type="entry name" value="HIGH AFFINITY CYSTEINE TRANSPORTER"/>
    <property type="match status" value="1"/>
</dbReference>
<dbReference type="InterPro" id="IPR036259">
    <property type="entry name" value="MFS_trans_sf"/>
</dbReference>
<dbReference type="Gene3D" id="1.20.1250.20">
    <property type="entry name" value="MFS general substrate transporter like domains"/>
    <property type="match status" value="2"/>
</dbReference>
<dbReference type="EMBL" id="CABFNQ020000676">
    <property type="protein sequence ID" value="CAH0022140.1"/>
    <property type="molecule type" value="Genomic_DNA"/>
</dbReference>
<comment type="caution">
    <text evidence="10">The sequence shown here is derived from an EMBL/GenBank/DDBJ whole genome shotgun (WGS) entry which is preliminary data.</text>
</comment>
<feature type="transmembrane region" description="Helical" evidence="8">
    <location>
        <begin position="103"/>
        <end position="121"/>
    </location>
</feature>
<name>A0A9N9V9Y0_9HYPO</name>
<feature type="transmembrane region" description="Helical" evidence="8">
    <location>
        <begin position="133"/>
        <end position="154"/>
    </location>
</feature>
<evidence type="ECO:0000256" key="7">
    <source>
        <dbReference type="SAM" id="MobiDB-lite"/>
    </source>
</evidence>
<keyword evidence="5 8" id="KW-0472">Membrane</keyword>
<gene>
    <name evidence="10" type="ORF">CRHIZ90672A_00003943</name>
</gene>
<organism evidence="10 11">
    <name type="scientific">Clonostachys rhizophaga</name>
    <dbReference type="NCBI Taxonomy" id="160324"/>
    <lineage>
        <taxon>Eukaryota</taxon>
        <taxon>Fungi</taxon>
        <taxon>Dikarya</taxon>
        <taxon>Ascomycota</taxon>
        <taxon>Pezizomycotina</taxon>
        <taxon>Sordariomycetes</taxon>
        <taxon>Hypocreomycetidae</taxon>
        <taxon>Hypocreales</taxon>
        <taxon>Bionectriaceae</taxon>
        <taxon>Clonostachys</taxon>
    </lineage>
</organism>
<keyword evidence="11" id="KW-1185">Reference proteome</keyword>
<feature type="transmembrane region" description="Helical" evidence="8">
    <location>
        <begin position="333"/>
        <end position="353"/>
    </location>
</feature>
<feature type="transmembrane region" description="Helical" evidence="8">
    <location>
        <begin position="295"/>
        <end position="321"/>
    </location>
</feature>
<feature type="transmembrane region" description="Helical" evidence="8">
    <location>
        <begin position="455"/>
        <end position="476"/>
    </location>
</feature>
<evidence type="ECO:0000313" key="10">
    <source>
        <dbReference type="EMBL" id="CAH0022140.1"/>
    </source>
</evidence>
<keyword evidence="4 8" id="KW-1133">Transmembrane helix</keyword>
<protein>
    <recommendedName>
        <fullName evidence="9">Major facilitator superfamily (MFS) profile domain-containing protein</fullName>
    </recommendedName>
</protein>